<name>A0A255Z7E5_9PROT</name>
<organism evidence="1 2">
    <name type="scientific">Niveispirillum lacus</name>
    <dbReference type="NCBI Taxonomy" id="1981099"/>
    <lineage>
        <taxon>Bacteria</taxon>
        <taxon>Pseudomonadati</taxon>
        <taxon>Pseudomonadota</taxon>
        <taxon>Alphaproteobacteria</taxon>
        <taxon>Rhodospirillales</taxon>
        <taxon>Azospirillaceae</taxon>
        <taxon>Niveispirillum</taxon>
    </lineage>
</organism>
<dbReference type="RefSeq" id="WP_094453719.1">
    <property type="nucleotide sequence ID" value="NZ_NOXU01000020.1"/>
</dbReference>
<gene>
    <name evidence="1" type="ORF">CHU95_03320</name>
</gene>
<evidence type="ECO:0000313" key="2">
    <source>
        <dbReference type="Proteomes" id="UP000216998"/>
    </source>
</evidence>
<accession>A0A255Z7E5</accession>
<reference evidence="1 2" key="1">
    <citation type="submission" date="2017-07" db="EMBL/GenBank/DDBJ databases">
        <title>Niveispirillum cyanobacteriorum sp. nov., isolated from cyanobacterial aggregates in a eutrophic lake.</title>
        <authorList>
            <person name="Cai H."/>
        </authorList>
    </citation>
    <scope>NUCLEOTIDE SEQUENCE [LARGE SCALE GENOMIC DNA]</scope>
    <source>
        <strain evidence="2">TH1-14</strain>
    </source>
</reference>
<proteinExistence type="predicted"/>
<evidence type="ECO:0000313" key="1">
    <source>
        <dbReference type="EMBL" id="OYQ36815.1"/>
    </source>
</evidence>
<keyword evidence="2" id="KW-1185">Reference proteome</keyword>
<protein>
    <submittedName>
        <fullName evidence="1">Uncharacterized protein</fullName>
    </submittedName>
</protein>
<dbReference type="EMBL" id="NOXU01000020">
    <property type="protein sequence ID" value="OYQ36815.1"/>
    <property type="molecule type" value="Genomic_DNA"/>
</dbReference>
<comment type="caution">
    <text evidence="1">The sequence shown here is derived from an EMBL/GenBank/DDBJ whole genome shotgun (WGS) entry which is preliminary data.</text>
</comment>
<sequence length="263" mass="28146">MAIVFDGPDAPSPELLNAWNGSLSEARRLARSRQMGAGVDAASASAMAPDHAMAQFALAEALLRSDDADVIFFVRCMYYAAAGLFSSGDDGSRHSDSAKFDSEATLAAVQRQPFRFRIWQACFDAFETTCTLGPLLARAGRLGERVYGPRLMERIHQHHSARALALQAALNASPSPLDDDGPPLAIGLGYVAAQRIAAPEASLRVCRPSHHADLQAVLDADPALAARVSALDAQPLMRCLFDDAVVHWLHLAHLNAAIADPPE</sequence>
<dbReference type="AlphaFoldDB" id="A0A255Z7E5"/>
<dbReference type="Proteomes" id="UP000216998">
    <property type="component" value="Unassembled WGS sequence"/>
</dbReference>